<evidence type="ECO:0000256" key="1">
    <source>
        <dbReference type="ARBA" id="ARBA00022679"/>
    </source>
</evidence>
<dbReference type="GeneID" id="39988210"/>
<organism evidence="6 7">
    <name type="scientific">Trypanosoma theileri</name>
    <dbReference type="NCBI Taxonomy" id="67003"/>
    <lineage>
        <taxon>Eukaryota</taxon>
        <taxon>Discoba</taxon>
        <taxon>Euglenozoa</taxon>
        <taxon>Kinetoplastea</taxon>
        <taxon>Metakinetoplastina</taxon>
        <taxon>Trypanosomatida</taxon>
        <taxon>Trypanosomatidae</taxon>
        <taxon>Trypanosoma</taxon>
    </lineage>
</organism>
<feature type="domain" description="Thiamin pyrophosphokinase thiamin-binding" evidence="5">
    <location>
        <begin position="318"/>
        <end position="392"/>
    </location>
</feature>
<dbReference type="OrthoDB" id="25149at2759"/>
<dbReference type="SMART" id="SM00983">
    <property type="entry name" value="TPK_B1_binding"/>
    <property type="match status" value="1"/>
</dbReference>
<dbReference type="InterPro" id="IPR036371">
    <property type="entry name" value="TPK_B1-bd_sf"/>
</dbReference>
<dbReference type="GO" id="GO:0005524">
    <property type="term" value="F:ATP binding"/>
    <property type="evidence" value="ECO:0007669"/>
    <property type="project" value="UniProtKB-KW"/>
</dbReference>
<proteinExistence type="predicted"/>
<dbReference type="InterPro" id="IPR007373">
    <property type="entry name" value="Thiamin_PyroPKinase_B1-bd"/>
</dbReference>
<dbReference type="PANTHER" id="PTHR13622">
    <property type="entry name" value="THIAMIN PYROPHOSPHOKINASE"/>
    <property type="match status" value="1"/>
</dbReference>
<evidence type="ECO:0000313" key="7">
    <source>
        <dbReference type="Proteomes" id="UP000192257"/>
    </source>
</evidence>
<dbReference type="PANTHER" id="PTHR13622:SF8">
    <property type="entry name" value="THIAMIN PYROPHOSPHOKINASE 1"/>
    <property type="match status" value="1"/>
</dbReference>
<evidence type="ECO:0000256" key="2">
    <source>
        <dbReference type="ARBA" id="ARBA00022741"/>
    </source>
</evidence>
<gene>
    <name evidence="6" type="ORF">TM35_000301070</name>
</gene>
<dbReference type="EMBL" id="NBCO01000030">
    <property type="protein sequence ID" value="ORC86067.1"/>
    <property type="molecule type" value="Genomic_DNA"/>
</dbReference>
<dbReference type="Gene3D" id="3.40.50.10240">
    <property type="entry name" value="Thiamin pyrophosphokinase, catalytic domain"/>
    <property type="match status" value="2"/>
</dbReference>
<keyword evidence="1" id="KW-0808">Transferase</keyword>
<keyword evidence="3" id="KW-0418">Kinase</keyword>
<comment type="caution">
    <text evidence="6">The sequence shown here is derived from an EMBL/GenBank/DDBJ whole genome shotgun (WGS) entry which is preliminary data.</text>
</comment>
<dbReference type="SUPFAM" id="SSF63999">
    <property type="entry name" value="Thiamin pyrophosphokinase, catalytic domain"/>
    <property type="match status" value="1"/>
</dbReference>
<dbReference type="GO" id="GO:0030975">
    <property type="term" value="F:thiamine binding"/>
    <property type="evidence" value="ECO:0007669"/>
    <property type="project" value="InterPro"/>
</dbReference>
<evidence type="ECO:0000256" key="4">
    <source>
        <dbReference type="ARBA" id="ARBA00022840"/>
    </source>
</evidence>
<dbReference type="STRING" id="67003.A0A1X0NMY7"/>
<dbReference type="InterPro" id="IPR036759">
    <property type="entry name" value="TPK_catalytic_sf"/>
</dbReference>
<name>A0A1X0NMY7_9TRYP</name>
<dbReference type="GO" id="GO:0009229">
    <property type="term" value="P:thiamine diphosphate biosynthetic process"/>
    <property type="evidence" value="ECO:0007669"/>
    <property type="project" value="InterPro"/>
</dbReference>
<accession>A0A1X0NMY7</accession>
<dbReference type="GO" id="GO:0016301">
    <property type="term" value="F:kinase activity"/>
    <property type="evidence" value="ECO:0007669"/>
    <property type="project" value="UniProtKB-KW"/>
</dbReference>
<dbReference type="SUPFAM" id="SSF63862">
    <property type="entry name" value="Thiamin pyrophosphokinase, substrate-binding domain"/>
    <property type="match status" value="1"/>
</dbReference>
<evidence type="ECO:0000259" key="5">
    <source>
        <dbReference type="SMART" id="SM00983"/>
    </source>
</evidence>
<evidence type="ECO:0000313" key="6">
    <source>
        <dbReference type="EMBL" id="ORC86067.1"/>
    </source>
</evidence>
<sequence length="439" mass="49419">MSRAIRKVCRKVVQHDFYDTGEQVSGVVLLNSPSNTHWEYEEYLRLLFLKRFPQKWKRSQPTGQCYFVCADGAYPRLRAYVEERQQHQPHLLLFRLFPLCDAVIGDMDSYTSVHANDDIETPVSAPTDGYATVKEIPSAVLDTIHERCRSVVAEFLTLGEDVTKASLADWEKILEKRRGEPSLSPVRLHVRCQMSTDFMKALLLLGRLREQHPHDNDVALPPVLRHPEGLKLLQTGGCIDPNAGNKGSDIDIDRERNLCADASLVESLKLPTYLVIGALGGRFDHEMGAISVMFSLSSVAHVVLTDSNNTIFACQPNGWTQFVRQPEHEGVMCGLINYGTLKECETSGLLWNVVIGRGKQSETEDLVLGFGNLISVCNVFRHEVVTIDLRCLYHNQQNRGYGSTTIVEDADNTMVETEEDCPPTLFSIQRCNRNSVKRI</sequence>
<dbReference type="VEuPathDB" id="TriTrypDB:TM35_000301070"/>
<dbReference type="RefSeq" id="XP_028880133.1">
    <property type="nucleotide sequence ID" value="XM_029028430.1"/>
</dbReference>
<dbReference type="GO" id="GO:0004788">
    <property type="term" value="F:thiamine diphosphokinase activity"/>
    <property type="evidence" value="ECO:0007669"/>
    <property type="project" value="InterPro"/>
</dbReference>
<evidence type="ECO:0000256" key="3">
    <source>
        <dbReference type="ARBA" id="ARBA00022777"/>
    </source>
</evidence>
<keyword evidence="2" id="KW-0547">Nucleotide-binding</keyword>
<reference evidence="6 7" key="1">
    <citation type="submission" date="2017-03" db="EMBL/GenBank/DDBJ databases">
        <title>An alternative strategy for trypanosome survival in the mammalian bloodstream revealed through genome and transcriptome analysis of the ubiquitous bovine parasite Trypanosoma (Megatrypanum) theileri.</title>
        <authorList>
            <person name="Kelly S."/>
            <person name="Ivens A."/>
            <person name="Mott A."/>
            <person name="O'Neill E."/>
            <person name="Emms D."/>
            <person name="Macleod O."/>
            <person name="Voorheis P."/>
            <person name="Matthews J."/>
            <person name="Matthews K."/>
            <person name="Carrington M."/>
        </authorList>
    </citation>
    <scope>NUCLEOTIDE SEQUENCE [LARGE SCALE GENOMIC DNA]</scope>
    <source>
        <strain evidence="6">Edinburgh</strain>
    </source>
</reference>
<dbReference type="AlphaFoldDB" id="A0A1X0NMY7"/>
<dbReference type="Proteomes" id="UP000192257">
    <property type="component" value="Unassembled WGS sequence"/>
</dbReference>
<dbReference type="Pfam" id="PF04265">
    <property type="entry name" value="TPK_B1_binding"/>
    <property type="match status" value="1"/>
</dbReference>
<keyword evidence="7" id="KW-1185">Reference proteome</keyword>
<protein>
    <recommendedName>
        <fullName evidence="5">Thiamin pyrophosphokinase thiamin-binding domain-containing protein</fullName>
    </recommendedName>
</protein>
<keyword evidence="4" id="KW-0067">ATP-binding</keyword>